<gene>
    <name evidence="3" type="primary">LOC101703013</name>
</gene>
<dbReference type="InterPro" id="IPR050143">
    <property type="entry name" value="TRIM/RBCC"/>
</dbReference>
<accession>A0AAX6T3S7</accession>
<dbReference type="Proteomes" id="UP000694906">
    <property type="component" value="Unplaced"/>
</dbReference>
<evidence type="ECO:0000313" key="3">
    <source>
        <dbReference type="RefSeq" id="XP_021116175.1"/>
    </source>
</evidence>
<sequence length="233" mass="27033">MERLSELHTECMNQKAFMATQITEWQDRIDIRKQKIKLDFKNLHTFLHEEEWLYLWRLEKEEEQMMSRLKESEANLQQKIDELKSHILELEAKCQSSPQKLLQGVKSTLSRICAVKLEALEVFPLKIQTACDVAELYLDVKAMLRHCRGMRAQDSLSAVIREIFSTHHCPHHPGQPGAQVVWAFAAELAYSPCPVCSEAEYILYPVLLYELPVPAVCFGDPVTRQLLSLRFHI</sequence>
<evidence type="ECO:0000313" key="2">
    <source>
        <dbReference type="Proteomes" id="UP000694906"/>
    </source>
</evidence>
<dbReference type="PANTHER" id="PTHR24103">
    <property type="entry name" value="E3 UBIQUITIN-PROTEIN LIGASE TRIM"/>
    <property type="match status" value="1"/>
</dbReference>
<organism evidence="2 3">
    <name type="scientific">Heterocephalus glaber</name>
    <name type="common">Naked mole rat</name>
    <dbReference type="NCBI Taxonomy" id="10181"/>
    <lineage>
        <taxon>Eukaryota</taxon>
        <taxon>Metazoa</taxon>
        <taxon>Chordata</taxon>
        <taxon>Craniata</taxon>
        <taxon>Vertebrata</taxon>
        <taxon>Euteleostomi</taxon>
        <taxon>Mammalia</taxon>
        <taxon>Eutheria</taxon>
        <taxon>Euarchontoglires</taxon>
        <taxon>Glires</taxon>
        <taxon>Rodentia</taxon>
        <taxon>Hystricomorpha</taxon>
        <taxon>Bathyergidae</taxon>
        <taxon>Heterocephalus</taxon>
    </lineage>
</organism>
<protein>
    <submittedName>
        <fullName evidence="3">E3 ubiquitin-protein ligase TRIM38-like</fullName>
    </submittedName>
</protein>
<dbReference type="AlphaFoldDB" id="A0AAX6T3S7"/>
<keyword evidence="1" id="KW-0175">Coiled coil</keyword>
<keyword evidence="2" id="KW-1185">Reference proteome</keyword>
<evidence type="ECO:0000256" key="1">
    <source>
        <dbReference type="SAM" id="Coils"/>
    </source>
</evidence>
<dbReference type="RefSeq" id="XP_021116175.1">
    <property type="nucleotide sequence ID" value="XM_021260516.1"/>
</dbReference>
<feature type="coiled-coil region" evidence="1">
    <location>
        <begin position="55"/>
        <end position="93"/>
    </location>
</feature>
<proteinExistence type="predicted"/>
<reference evidence="3" key="1">
    <citation type="submission" date="2025-08" db="UniProtKB">
        <authorList>
            <consortium name="RefSeq"/>
        </authorList>
    </citation>
    <scope>IDENTIFICATION</scope>
</reference>
<dbReference type="GeneID" id="101703013"/>
<name>A0AAX6T3S7_HETGA</name>